<dbReference type="SUPFAM" id="SSF52317">
    <property type="entry name" value="Class I glutamine amidotransferase-like"/>
    <property type="match status" value="1"/>
</dbReference>
<feature type="site" description="Important for substrate specificity" evidence="7">
    <location>
        <position position="191"/>
    </location>
</feature>
<dbReference type="RefSeq" id="WP_073185266.1">
    <property type="nucleotide sequence ID" value="NZ_FQXI01000013.1"/>
</dbReference>
<evidence type="ECO:0000256" key="2">
    <source>
        <dbReference type="ARBA" id="ARBA00022605"/>
    </source>
</evidence>
<dbReference type="PANTHER" id="PTHR20919:SF0">
    <property type="entry name" value="HOMOSERINE O-SUCCINYLTRANSFERASE"/>
    <property type="match status" value="1"/>
</dbReference>
<dbReference type="PROSITE" id="PS00324">
    <property type="entry name" value="ASPARTOKINASE"/>
    <property type="match status" value="1"/>
</dbReference>
<dbReference type="EC" id="2.3.1.31" evidence="7"/>
<evidence type="ECO:0000256" key="4">
    <source>
        <dbReference type="ARBA" id="ARBA00023167"/>
    </source>
</evidence>
<gene>
    <name evidence="7" type="primary">metAA</name>
    <name evidence="9" type="ORF">SAMN02745245_01639</name>
</gene>
<feature type="active site" evidence="7">
    <location>
        <position position="236"/>
    </location>
</feature>
<sequence>MPVIIPKDLVGEDVLEREQIFIIGENRAQTQDIRPIKIAIVNLMPKKEETEIQFLRMLSNTALQIDLDLIRMGSHQSKNTEMEHLNKFYKTYDEIKNNKYDAMIITGAPVEKLEYENIKYWQELKNILEFAKTNVYSTMFICWAAQAALYYYYGIKNEVVDGKIFGVFEYEKLEEDKLLKGFDDEFLVPQSRHTYVKEKEVRKHSDLKILASREDTGVGLVTTRDNRFIFSFGHWEYDRETLHSEYIRDLEKGLEVSVPRNYYKDDTPEKGINVKWRSAGNLFFSNWINYCVYQVTPFHLEEIQQKNVSKFGGTSLSDAKQFSKVKNIILSEDDRGVIVVSAPGKRSNEDEKVTDLLIKTSDLKKRQEKINKILANLKRELNICNFEISKVLETVKKRFEDISLDLNLNEDIYLEIEECFKDIEDSRDPDFIISRGEYLNAKLMAKYLDYEFIDALELIAFDEAGEINVEESQSNIREKIKLNKKYVVPGFYGKDLSGNVKTFNRGGSDFTGSIIASALDSNIYENWTDVDGVMTSDPRKDNNAKTIPSLKYSELAKIIDDGAEVYQKDAIAPVMEKNITIKFLNTNSPDSKGTVVKD</sequence>
<comment type="similarity">
    <text evidence="7">Belongs to the MetA family.</text>
</comment>
<dbReference type="Pfam" id="PF04204">
    <property type="entry name" value="HTS"/>
    <property type="match status" value="1"/>
</dbReference>
<dbReference type="OrthoDB" id="9772423at2"/>
<feature type="binding site" evidence="7">
    <location>
        <position position="248"/>
    </location>
    <ligand>
        <name>substrate</name>
    </ligand>
</feature>
<organism evidence="9 10">
    <name type="scientific">Anaerosphaera aminiphila DSM 21120</name>
    <dbReference type="NCBI Taxonomy" id="1120995"/>
    <lineage>
        <taxon>Bacteria</taxon>
        <taxon>Bacillati</taxon>
        <taxon>Bacillota</taxon>
        <taxon>Tissierellia</taxon>
        <taxon>Tissierellales</taxon>
        <taxon>Peptoniphilaceae</taxon>
        <taxon>Anaerosphaera</taxon>
    </lineage>
</organism>
<accession>A0A1M5U2C3</accession>
<dbReference type="GO" id="GO:0004072">
    <property type="term" value="F:aspartate kinase activity"/>
    <property type="evidence" value="ECO:0007669"/>
    <property type="project" value="InterPro"/>
</dbReference>
<evidence type="ECO:0000256" key="3">
    <source>
        <dbReference type="ARBA" id="ARBA00022679"/>
    </source>
</evidence>
<comment type="pathway">
    <text evidence="7">Amino-acid biosynthesis; L-methionine biosynthesis via de novo pathway; O-acetyl-L-homoserine from L-homoserine: step 1/1.</text>
</comment>
<evidence type="ECO:0000256" key="5">
    <source>
        <dbReference type="ARBA" id="ARBA00023315"/>
    </source>
</evidence>
<dbReference type="STRING" id="1120995.SAMN02745245_01639"/>
<comment type="subcellular location">
    <subcellularLocation>
        <location evidence="7">Cytoplasm</location>
    </subcellularLocation>
</comment>
<dbReference type="InterPro" id="IPR018042">
    <property type="entry name" value="Aspartate_kinase_CS"/>
</dbReference>
<keyword evidence="5 7" id="KW-0012">Acyltransferase</keyword>
<reference evidence="9 10" key="1">
    <citation type="submission" date="2016-11" db="EMBL/GenBank/DDBJ databases">
        <authorList>
            <person name="Jaros S."/>
            <person name="Januszkiewicz K."/>
            <person name="Wedrychowicz H."/>
        </authorList>
    </citation>
    <scope>NUCLEOTIDE SEQUENCE [LARGE SCALE GENOMIC DNA]</scope>
    <source>
        <strain evidence="9 10">DSM 21120</strain>
    </source>
</reference>
<dbReference type="Gene3D" id="3.40.50.880">
    <property type="match status" value="1"/>
</dbReference>
<protein>
    <recommendedName>
        <fullName evidence="7">Homoserine O-acetyltransferase</fullName>
        <shortName evidence="7">HAT</shortName>
        <ecNumber evidence="7">2.3.1.31</ecNumber>
    </recommendedName>
    <alternativeName>
        <fullName evidence="7">Homoserine transacetylase</fullName>
        <shortName evidence="7">HTA</shortName>
    </alternativeName>
</protein>
<dbReference type="Gene3D" id="3.40.1160.10">
    <property type="entry name" value="Acetylglutamate kinase-like"/>
    <property type="match status" value="1"/>
</dbReference>
<evidence type="ECO:0000256" key="7">
    <source>
        <dbReference type="HAMAP-Rule" id="MF_00295"/>
    </source>
</evidence>
<keyword evidence="9" id="KW-0418">Kinase</keyword>
<keyword evidence="3 7" id="KW-0808">Transferase</keyword>
<dbReference type="GO" id="GO:0008899">
    <property type="term" value="F:homoserine O-succinyltransferase activity"/>
    <property type="evidence" value="ECO:0007669"/>
    <property type="project" value="UniProtKB-UniRule"/>
</dbReference>
<dbReference type="InterPro" id="IPR005697">
    <property type="entry name" value="HST_MetA"/>
</dbReference>
<dbReference type="NCBIfam" id="TIGR01001">
    <property type="entry name" value="metA"/>
    <property type="match status" value="1"/>
</dbReference>
<dbReference type="InterPro" id="IPR029062">
    <property type="entry name" value="Class_I_gatase-like"/>
</dbReference>
<dbReference type="GO" id="GO:0019281">
    <property type="term" value="P:L-methionine biosynthetic process from homoserine via O-succinyl-L-homoserine and cystathionine"/>
    <property type="evidence" value="ECO:0007669"/>
    <property type="project" value="InterPro"/>
</dbReference>
<dbReference type="Pfam" id="PF00696">
    <property type="entry name" value="AA_kinase"/>
    <property type="match status" value="1"/>
</dbReference>
<dbReference type="CDD" id="cd03131">
    <property type="entry name" value="GATase1_HTS"/>
    <property type="match status" value="1"/>
</dbReference>
<dbReference type="EMBL" id="FQXI01000013">
    <property type="protein sequence ID" value="SHH57118.1"/>
    <property type="molecule type" value="Genomic_DNA"/>
</dbReference>
<feature type="active site" description="Proton acceptor" evidence="7">
    <location>
        <position position="234"/>
    </location>
</feature>
<feature type="active site" description="Acyl-thioester intermediate" evidence="7">
    <location>
        <position position="142"/>
    </location>
</feature>
<dbReference type="PANTHER" id="PTHR20919">
    <property type="entry name" value="HOMOSERINE O-SUCCINYLTRANSFERASE"/>
    <property type="match status" value="1"/>
</dbReference>
<name>A0A1M5U2C3_9FIRM</name>
<keyword evidence="2 7" id="KW-0028">Amino-acid biosynthesis</keyword>
<keyword evidence="1 7" id="KW-0963">Cytoplasm</keyword>
<dbReference type="GO" id="GO:0004414">
    <property type="term" value="F:homoserine O-acetyltransferase activity"/>
    <property type="evidence" value="ECO:0007669"/>
    <property type="project" value="UniProtKB-EC"/>
</dbReference>
<feature type="site" description="Important for acyl-CoA specificity" evidence="7">
    <location>
        <position position="111"/>
    </location>
</feature>
<evidence type="ECO:0000313" key="9">
    <source>
        <dbReference type="EMBL" id="SHH57118.1"/>
    </source>
</evidence>
<proteinExistence type="inferred from homology"/>
<keyword evidence="4 7" id="KW-0486">Methionine biosynthesis</keyword>
<dbReference type="InterPro" id="IPR033752">
    <property type="entry name" value="MetA_family"/>
</dbReference>
<dbReference type="AlphaFoldDB" id="A0A1M5U2C3"/>
<comment type="function">
    <text evidence="7">Transfers an acetyl group from acetyl-CoA to L-homoserine, forming acetyl-L-homoserine.</text>
</comment>
<evidence type="ECO:0000256" key="1">
    <source>
        <dbReference type="ARBA" id="ARBA00022490"/>
    </source>
</evidence>
<feature type="domain" description="Aspartate/glutamate/uridylate kinase" evidence="8">
    <location>
        <begin position="307"/>
        <end position="584"/>
    </location>
</feature>
<dbReference type="UniPathway" id="UPA00051">
    <property type="reaction ID" value="UER00074"/>
</dbReference>
<comment type="caution">
    <text evidence="7">Lacks conserved residue(s) required for the propagation of feature annotation.</text>
</comment>
<feature type="binding site" evidence="7">
    <location>
        <position position="191"/>
    </location>
    <ligand>
        <name>substrate</name>
    </ligand>
</feature>
<dbReference type="Proteomes" id="UP000184032">
    <property type="component" value="Unassembled WGS sequence"/>
</dbReference>
<evidence type="ECO:0000259" key="8">
    <source>
        <dbReference type="Pfam" id="PF00696"/>
    </source>
</evidence>
<dbReference type="GO" id="GO:0005737">
    <property type="term" value="C:cytoplasm"/>
    <property type="evidence" value="ECO:0007669"/>
    <property type="project" value="UniProtKB-SubCell"/>
</dbReference>
<dbReference type="InterPro" id="IPR001048">
    <property type="entry name" value="Asp/Glu/Uridylate_kinase"/>
</dbReference>
<evidence type="ECO:0000256" key="6">
    <source>
        <dbReference type="ARBA" id="ARBA00049043"/>
    </source>
</evidence>
<evidence type="ECO:0000313" key="10">
    <source>
        <dbReference type="Proteomes" id="UP000184032"/>
    </source>
</evidence>
<dbReference type="InterPro" id="IPR036393">
    <property type="entry name" value="AceGlu_kinase-like_sf"/>
</dbReference>
<comment type="catalytic activity">
    <reaction evidence="6 7">
        <text>L-homoserine + acetyl-CoA = O-acetyl-L-homoserine + CoA</text>
        <dbReference type="Rhea" id="RHEA:13701"/>
        <dbReference type="ChEBI" id="CHEBI:57287"/>
        <dbReference type="ChEBI" id="CHEBI:57288"/>
        <dbReference type="ChEBI" id="CHEBI:57476"/>
        <dbReference type="ChEBI" id="CHEBI:57716"/>
        <dbReference type="EC" id="2.3.1.31"/>
    </reaction>
</comment>
<feature type="binding site" evidence="7">
    <location>
        <position position="163"/>
    </location>
    <ligand>
        <name>substrate</name>
    </ligand>
</feature>
<dbReference type="HAMAP" id="MF_00295">
    <property type="entry name" value="MetA_acyltransf"/>
    <property type="match status" value="1"/>
</dbReference>
<dbReference type="SUPFAM" id="SSF53633">
    <property type="entry name" value="Carbamate kinase-like"/>
    <property type="match status" value="1"/>
</dbReference>
<keyword evidence="10" id="KW-1185">Reference proteome</keyword>